<reference evidence="2" key="1">
    <citation type="journal article" date="2023" name="G3 (Bethesda)">
        <title>A reference genome for the long-term kleptoplast-retaining sea slug Elysia crispata morphotype clarki.</title>
        <authorList>
            <person name="Eastman K.E."/>
            <person name="Pendleton A.L."/>
            <person name="Shaikh M.A."/>
            <person name="Suttiyut T."/>
            <person name="Ogas R."/>
            <person name="Tomko P."/>
            <person name="Gavelis G."/>
            <person name="Widhalm J.R."/>
            <person name="Wisecaver J.H."/>
        </authorList>
    </citation>
    <scope>NUCLEOTIDE SEQUENCE</scope>
    <source>
        <strain evidence="2">ECLA1</strain>
    </source>
</reference>
<accession>A0AAE0YC87</accession>
<evidence type="ECO:0000313" key="2">
    <source>
        <dbReference type="EMBL" id="KAK3740269.1"/>
    </source>
</evidence>
<keyword evidence="1" id="KW-1133">Transmembrane helix</keyword>
<feature type="transmembrane region" description="Helical" evidence="1">
    <location>
        <begin position="69"/>
        <end position="102"/>
    </location>
</feature>
<keyword evidence="1" id="KW-0472">Membrane</keyword>
<evidence type="ECO:0008006" key="4">
    <source>
        <dbReference type="Google" id="ProtNLM"/>
    </source>
</evidence>
<sequence length="145" mass="16583">MKRKRFPVRPGFALTANKAQGQTLSHVGISFHMGNSMSQKTALKSIPAMKYIPAMWFTMKSCIKEQGKLYYDFIVAFIEGVLYFVVFGSKGILIIFGIFQAYETQRVKLKQVNDSRSLKLDCQVKIRLKIQRPKDQSPPFRAITV</sequence>
<keyword evidence="1" id="KW-0812">Transmembrane</keyword>
<dbReference type="EMBL" id="JAWDGP010006479">
    <property type="protein sequence ID" value="KAK3740269.1"/>
    <property type="molecule type" value="Genomic_DNA"/>
</dbReference>
<protein>
    <recommendedName>
        <fullName evidence="4">ATP-dependent DNA helicase</fullName>
    </recommendedName>
</protein>
<evidence type="ECO:0000313" key="3">
    <source>
        <dbReference type="Proteomes" id="UP001283361"/>
    </source>
</evidence>
<dbReference type="AlphaFoldDB" id="A0AAE0YC87"/>
<gene>
    <name evidence="2" type="ORF">RRG08_031988</name>
</gene>
<proteinExistence type="predicted"/>
<name>A0AAE0YC87_9GAST</name>
<keyword evidence="3" id="KW-1185">Reference proteome</keyword>
<comment type="caution">
    <text evidence="2">The sequence shown here is derived from an EMBL/GenBank/DDBJ whole genome shotgun (WGS) entry which is preliminary data.</text>
</comment>
<evidence type="ECO:0000256" key="1">
    <source>
        <dbReference type="SAM" id="Phobius"/>
    </source>
</evidence>
<dbReference type="Proteomes" id="UP001283361">
    <property type="component" value="Unassembled WGS sequence"/>
</dbReference>
<organism evidence="2 3">
    <name type="scientific">Elysia crispata</name>
    <name type="common">lettuce slug</name>
    <dbReference type="NCBI Taxonomy" id="231223"/>
    <lineage>
        <taxon>Eukaryota</taxon>
        <taxon>Metazoa</taxon>
        <taxon>Spiralia</taxon>
        <taxon>Lophotrochozoa</taxon>
        <taxon>Mollusca</taxon>
        <taxon>Gastropoda</taxon>
        <taxon>Heterobranchia</taxon>
        <taxon>Euthyneura</taxon>
        <taxon>Panpulmonata</taxon>
        <taxon>Sacoglossa</taxon>
        <taxon>Placobranchoidea</taxon>
        <taxon>Plakobranchidae</taxon>
        <taxon>Elysia</taxon>
    </lineage>
</organism>